<dbReference type="InterPro" id="IPR005149">
    <property type="entry name" value="Tscrpt_reg_PadR_N"/>
</dbReference>
<dbReference type="OrthoDB" id="9814826at2"/>
<accession>A0A2P6MJJ9</accession>
<dbReference type="Pfam" id="PF03551">
    <property type="entry name" value="PadR"/>
    <property type="match status" value="1"/>
</dbReference>
<evidence type="ECO:0000259" key="1">
    <source>
        <dbReference type="Pfam" id="PF03551"/>
    </source>
</evidence>
<dbReference type="RefSeq" id="WP_105958084.1">
    <property type="nucleotide sequence ID" value="NZ_PVNS01000003.1"/>
</dbReference>
<dbReference type="InterPro" id="IPR036388">
    <property type="entry name" value="WH-like_DNA-bd_sf"/>
</dbReference>
<evidence type="ECO:0000313" key="3">
    <source>
        <dbReference type="Proteomes" id="UP000243650"/>
    </source>
</evidence>
<feature type="domain" description="Transcription regulator PadR N-terminal" evidence="1">
    <location>
        <begin position="22"/>
        <end position="90"/>
    </location>
</feature>
<dbReference type="PANTHER" id="PTHR33169:SF13">
    <property type="entry name" value="PADR-FAMILY TRANSCRIPTIONAL REGULATOR"/>
    <property type="match status" value="1"/>
</dbReference>
<gene>
    <name evidence="2" type="ORF">C6I21_03645</name>
</gene>
<dbReference type="AlphaFoldDB" id="A0A2P6MJJ9"/>
<comment type="caution">
    <text evidence="2">The sequence shown here is derived from an EMBL/GenBank/DDBJ whole genome shotgun (WGS) entry which is preliminary data.</text>
</comment>
<dbReference type="Proteomes" id="UP000243650">
    <property type="component" value="Unassembled WGS sequence"/>
</dbReference>
<keyword evidence="3" id="KW-1185">Reference proteome</keyword>
<dbReference type="PANTHER" id="PTHR33169">
    <property type="entry name" value="PADR-FAMILY TRANSCRIPTIONAL REGULATOR"/>
    <property type="match status" value="1"/>
</dbReference>
<reference evidence="2 3" key="1">
    <citation type="submission" date="2018-03" db="EMBL/GenBank/DDBJ databases">
        <title>Bacillus urumqiensis sp. nov., a moderately haloalkaliphilic bacterium isolated from a salt lake.</title>
        <authorList>
            <person name="Zhao B."/>
            <person name="Liao Z."/>
        </authorList>
    </citation>
    <scope>NUCLEOTIDE SEQUENCE [LARGE SCALE GENOMIC DNA]</scope>
    <source>
        <strain evidence="2 3">BZ-SZ-XJ18</strain>
    </source>
</reference>
<sequence length="112" mass="12554">MSYATEHLRRKYIPMSETAFYILLSLADEPRHGYGIIKYVERLTAGRLTLGSGTVYGTVTKMTRDQLLVVYAGGGRRKTYEITPAGAEILRLETERLKELYTNAAAHQEGSP</sequence>
<proteinExistence type="predicted"/>
<name>A0A2P6MJJ9_ALKUR</name>
<protein>
    <submittedName>
        <fullName evidence="2">PadR family transcriptional regulator</fullName>
    </submittedName>
</protein>
<dbReference type="Gene3D" id="1.10.10.10">
    <property type="entry name" value="Winged helix-like DNA-binding domain superfamily/Winged helix DNA-binding domain"/>
    <property type="match status" value="1"/>
</dbReference>
<dbReference type="InterPro" id="IPR052509">
    <property type="entry name" value="Metal_resp_DNA-bind_regulator"/>
</dbReference>
<dbReference type="InterPro" id="IPR036390">
    <property type="entry name" value="WH_DNA-bd_sf"/>
</dbReference>
<evidence type="ECO:0000313" key="2">
    <source>
        <dbReference type="EMBL" id="PRO66445.1"/>
    </source>
</evidence>
<organism evidence="2 3">
    <name type="scientific">Alkalicoccus urumqiensis</name>
    <name type="common">Bacillus urumqiensis</name>
    <dbReference type="NCBI Taxonomy" id="1548213"/>
    <lineage>
        <taxon>Bacteria</taxon>
        <taxon>Bacillati</taxon>
        <taxon>Bacillota</taxon>
        <taxon>Bacilli</taxon>
        <taxon>Bacillales</taxon>
        <taxon>Bacillaceae</taxon>
        <taxon>Alkalicoccus</taxon>
    </lineage>
</organism>
<dbReference type="SUPFAM" id="SSF46785">
    <property type="entry name" value="Winged helix' DNA-binding domain"/>
    <property type="match status" value="1"/>
</dbReference>
<dbReference type="EMBL" id="PVNS01000003">
    <property type="protein sequence ID" value="PRO66445.1"/>
    <property type="molecule type" value="Genomic_DNA"/>
</dbReference>